<dbReference type="PANTHER" id="PTHR22692">
    <property type="entry name" value="MYOSIN VII, XV"/>
    <property type="match status" value="1"/>
</dbReference>
<accession>A0ABP0TGE2</accession>
<keyword evidence="3" id="KW-1185">Reference proteome</keyword>
<proteinExistence type="predicted"/>
<dbReference type="EMBL" id="OZ019902">
    <property type="protein sequence ID" value="CAK9195357.1"/>
    <property type="molecule type" value="Genomic_DNA"/>
</dbReference>
<dbReference type="Gene3D" id="2.30.29.30">
    <property type="entry name" value="Pleckstrin-homology domain (PH domain)/Phosphotyrosine-binding domain (PTB)"/>
    <property type="match status" value="1"/>
</dbReference>
<dbReference type="InterPro" id="IPR051567">
    <property type="entry name" value="Unconventional_Myosin_ATPase"/>
</dbReference>
<dbReference type="InterPro" id="IPR002404">
    <property type="entry name" value="IRS_PTB"/>
</dbReference>
<sequence>MTVSPPPPDYESPADLALFCLARIQKIAQSGPRHLLPLPEEITAIEVLSIDTTSSMEDLTLDIVTGLGLLDTKYYGIFQVDHEGVEKYLSKNEFVAEIMSSWSLAITIPDQYIDNTFIARGAKVFICMGPNVKKGGFRFGHSLLKKFSKNANGSPQAYEYELLEKYEQIKKGVDKTPKPTFLLKRNLFIEDPMAPISSPIKASVLAFDYAQAVHDVVTARNFALKEVDALMLGALQLRSFHYLNLFLVKMGRNLDTSKFGPSEFVRGREKRWGIGLLKTLKALPVENDMTIRQCEYLELLKTCCPLFQSSFFFVRQKIDRRLPSELYVAINLQGIYFVHTTTKEPIVHIRYLEINSWGHSPISFSIVAGNMSLCQEHWLITRQGEEIAETLQLFVNSLTGGFSNSPKLVGSPVKSSPQIPHPPKPSQPLTIFEYNETQVNKLKPSNSLGN</sequence>
<dbReference type="PANTHER" id="PTHR22692:SF33">
    <property type="entry name" value="MYOSIN"/>
    <property type="match status" value="1"/>
</dbReference>
<evidence type="ECO:0000313" key="2">
    <source>
        <dbReference type="EMBL" id="CAK9195357.1"/>
    </source>
</evidence>
<evidence type="ECO:0000313" key="3">
    <source>
        <dbReference type="Proteomes" id="UP001497512"/>
    </source>
</evidence>
<organism evidence="2 3">
    <name type="scientific">Sphagnum troendelagicum</name>
    <dbReference type="NCBI Taxonomy" id="128251"/>
    <lineage>
        <taxon>Eukaryota</taxon>
        <taxon>Viridiplantae</taxon>
        <taxon>Streptophyta</taxon>
        <taxon>Embryophyta</taxon>
        <taxon>Bryophyta</taxon>
        <taxon>Sphagnophytina</taxon>
        <taxon>Sphagnopsida</taxon>
        <taxon>Sphagnales</taxon>
        <taxon>Sphagnaceae</taxon>
        <taxon>Sphagnum</taxon>
    </lineage>
</organism>
<reference evidence="2" key="1">
    <citation type="submission" date="2024-02" db="EMBL/GenBank/DDBJ databases">
        <authorList>
            <consortium name="ELIXIR-Norway"/>
            <consortium name="Elixir Norway"/>
        </authorList>
    </citation>
    <scope>NUCLEOTIDE SEQUENCE</scope>
</reference>
<dbReference type="SUPFAM" id="SSF50729">
    <property type="entry name" value="PH domain-like"/>
    <property type="match status" value="1"/>
</dbReference>
<dbReference type="Pfam" id="PF02174">
    <property type="entry name" value="IRS"/>
    <property type="match status" value="1"/>
</dbReference>
<name>A0ABP0TGE2_9BRYO</name>
<gene>
    <name evidence="2" type="ORF">CSSPTR1EN2_LOCUS2984</name>
</gene>
<feature type="domain" description="IRS-type PTB" evidence="1">
    <location>
        <begin position="313"/>
        <end position="396"/>
    </location>
</feature>
<protein>
    <recommendedName>
        <fullName evidence="1">IRS-type PTB domain-containing protein</fullName>
    </recommendedName>
</protein>
<dbReference type="Pfam" id="PF21989">
    <property type="entry name" value="RA_2"/>
    <property type="match status" value="1"/>
</dbReference>
<evidence type="ECO:0000259" key="1">
    <source>
        <dbReference type="Pfam" id="PF02174"/>
    </source>
</evidence>
<dbReference type="SMART" id="SM01244">
    <property type="entry name" value="IRS"/>
    <property type="match status" value="1"/>
</dbReference>
<dbReference type="Proteomes" id="UP001497512">
    <property type="component" value="Chromosome 10"/>
</dbReference>
<dbReference type="InterPro" id="IPR011993">
    <property type="entry name" value="PH-like_dom_sf"/>
</dbReference>